<dbReference type="InterPro" id="IPR014729">
    <property type="entry name" value="Rossmann-like_a/b/a_fold"/>
</dbReference>
<dbReference type="Pfam" id="PF02698">
    <property type="entry name" value="DUF218"/>
    <property type="match status" value="1"/>
</dbReference>
<evidence type="ECO:0000313" key="2">
    <source>
        <dbReference type="EMBL" id="RLK52444.1"/>
    </source>
</evidence>
<dbReference type="EMBL" id="RCDB01000001">
    <property type="protein sequence ID" value="RLK52444.1"/>
    <property type="molecule type" value="Genomic_DNA"/>
</dbReference>
<dbReference type="PANTHER" id="PTHR30336:SF20">
    <property type="entry name" value="DUF218 DOMAIN-CONTAINING PROTEIN"/>
    <property type="match status" value="1"/>
</dbReference>
<comment type="caution">
    <text evidence="2">The sequence shown here is derived from an EMBL/GenBank/DDBJ whole genome shotgun (WGS) entry which is preliminary data.</text>
</comment>
<dbReference type="AlphaFoldDB" id="A0A498C8R1"/>
<dbReference type="CDD" id="cd06259">
    <property type="entry name" value="YdcF-like"/>
    <property type="match status" value="1"/>
</dbReference>
<organism evidence="2 3">
    <name type="scientific">Microbacterium telephonicum</name>
    <dbReference type="NCBI Taxonomy" id="1714841"/>
    <lineage>
        <taxon>Bacteria</taxon>
        <taxon>Bacillati</taxon>
        <taxon>Actinomycetota</taxon>
        <taxon>Actinomycetes</taxon>
        <taxon>Micrococcales</taxon>
        <taxon>Microbacteriaceae</taxon>
        <taxon>Microbacterium</taxon>
    </lineage>
</organism>
<feature type="domain" description="DUF218" evidence="1">
    <location>
        <begin position="56"/>
        <end position="197"/>
    </location>
</feature>
<reference evidence="2 3" key="1">
    <citation type="journal article" date="2015" name="Stand. Genomic Sci.">
        <title>Genomic Encyclopedia of Bacterial and Archaeal Type Strains, Phase III: the genomes of soil and plant-associated and newly described type strains.</title>
        <authorList>
            <person name="Whitman W.B."/>
            <person name="Woyke T."/>
            <person name="Klenk H.P."/>
            <person name="Zhou Y."/>
            <person name="Lilburn T.G."/>
            <person name="Beck B.J."/>
            <person name="De Vos P."/>
            <person name="Vandamme P."/>
            <person name="Eisen J.A."/>
            <person name="Garrity G."/>
            <person name="Hugenholtz P."/>
            <person name="Kyrpides N.C."/>
        </authorList>
    </citation>
    <scope>NUCLEOTIDE SEQUENCE [LARGE SCALE GENOMIC DNA]</scope>
    <source>
        <strain evidence="2 3">S2T63</strain>
    </source>
</reference>
<dbReference type="InterPro" id="IPR051599">
    <property type="entry name" value="Cell_Envelope_Assoc"/>
</dbReference>
<evidence type="ECO:0000313" key="3">
    <source>
        <dbReference type="Proteomes" id="UP000273158"/>
    </source>
</evidence>
<dbReference type="PANTHER" id="PTHR30336">
    <property type="entry name" value="INNER MEMBRANE PROTEIN, PROBABLE PERMEASE"/>
    <property type="match status" value="1"/>
</dbReference>
<protein>
    <submittedName>
        <fullName evidence="2">Uncharacterized SAM-binding protein YcdF (DUF218 family)</fullName>
    </submittedName>
</protein>
<dbReference type="Proteomes" id="UP000273158">
    <property type="component" value="Unassembled WGS sequence"/>
</dbReference>
<dbReference type="Gene3D" id="3.40.50.620">
    <property type="entry name" value="HUPs"/>
    <property type="match status" value="1"/>
</dbReference>
<accession>A0A498C8R1</accession>
<keyword evidence="3" id="KW-1185">Reference proteome</keyword>
<sequence length="217" mass="23477">MSPDRRGRGTAGARGAIVGAALVGAAVLAGSEWRAWRISRAGYPDAAEPGPPDGADVVVVLGYPGRRDGSPGIVQRWRTRIARRSAPPDALFVFTGGAVHGDVPEAVTMARYAQRLGIRTDRIVRETRATTTRENLALSLPWLVGARSIRLASDTGHARRARQYLRELDPALHARLLPTRDFLPLETGPLRLALLIHDAVAARVRAHRARRALGPHP</sequence>
<evidence type="ECO:0000259" key="1">
    <source>
        <dbReference type="Pfam" id="PF02698"/>
    </source>
</evidence>
<gene>
    <name evidence="2" type="ORF">C7474_0382</name>
</gene>
<name>A0A498C8R1_9MICO</name>
<proteinExistence type="predicted"/>
<dbReference type="RefSeq" id="WP_241965054.1">
    <property type="nucleotide sequence ID" value="NZ_RCDB01000001.1"/>
</dbReference>
<dbReference type="GO" id="GO:0005886">
    <property type="term" value="C:plasma membrane"/>
    <property type="evidence" value="ECO:0007669"/>
    <property type="project" value="TreeGrafter"/>
</dbReference>
<dbReference type="InterPro" id="IPR003848">
    <property type="entry name" value="DUF218"/>
</dbReference>